<dbReference type="PANTHER" id="PTHR12374">
    <property type="entry name" value="TRANSCRIPTIONAL ADAPTOR 2 ADA2 -RELATED"/>
    <property type="match status" value="1"/>
</dbReference>
<comment type="caution">
    <text evidence="9">The sequence shown here is derived from an EMBL/GenBank/DDBJ whole genome shotgun (WGS) entry which is preliminary data.</text>
</comment>
<protein>
    <submittedName>
        <fullName evidence="9">TADA2B</fullName>
    </submittedName>
</protein>
<dbReference type="AlphaFoldDB" id="A0A7J7JXM9"/>
<evidence type="ECO:0000256" key="3">
    <source>
        <dbReference type="ARBA" id="ARBA00022833"/>
    </source>
</evidence>
<dbReference type="PROSITE" id="PS01357">
    <property type="entry name" value="ZF_ZZ_1"/>
    <property type="match status" value="1"/>
</dbReference>
<proteinExistence type="predicted"/>
<dbReference type="PANTHER" id="PTHR12374:SF63">
    <property type="entry name" value="TRANSCRIPTIONAL ADAPTER 2-BETA"/>
    <property type="match status" value="1"/>
</dbReference>
<evidence type="ECO:0000259" key="6">
    <source>
        <dbReference type="PROSITE" id="PS50090"/>
    </source>
</evidence>
<feature type="compositionally biased region" description="Basic and acidic residues" evidence="5">
    <location>
        <begin position="305"/>
        <end position="317"/>
    </location>
</feature>
<dbReference type="InterPro" id="IPR001005">
    <property type="entry name" value="SANT/Myb"/>
</dbReference>
<dbReference type="InterPro" id="IPR017884">
    <property type="entry name" value="SANT_dom"/>
</dbReference>
<evidence type="ECO:0000313" key="10">
    <source>
        <dbReference type="Proteomes" id="UP000593567"/>
    </source>
</evidence>
<dbReference type="SMART" id="SM00291">
    <property type="entry name" value="ZnF_ZZ"/>
    <property type="match status" value="1"/>
</dbReference>
<evidence type="ECO:0000313" key="9">
    <source>
        <dbReference type="EMBL" id="KAF6030737.1"/>
    </source>
</evidence>
<dbReference type="EMBL" id="VXIV02001677">
    <property type="protein sequence ID" value="KAF6030737.1"/>
    <property type="molecule type" value="Genomic_DNA"/>
</dbReference>
<feature type="compositionally biased region" description="Polar residues" evidence="5">
    <location>
        <begin position="327"/>
        <end position="363"/>
    </location>
</feature>
<dbReference type="GO" id="GO:0005634">
    <property type="term" value="C:nucleus"/>
    <property type="evidence" value="ECO:0007669"/>
    <property type="project" value="TreeGrafter"/>
</dbReference>
<dbReference type="Gene3D" id="1.10.10.60">
    <property type="entry name" value="Homeodomain-like"/>
    <property type="match status" value="1"/>
</dbReference>
<dbReference type="Pfam" id="PF22941">
    <property type="entry name" value="TADA2A-like_3rd"/>
    <property type="match status" value="1"/>
</dbReference>
<keyword evidence="3" id="KW-0862">Zinc</keyword>
<organism evidence="9 10">
    <name type="scientific">Bugula neritina</name>
    <name type="common">Brown bryozoan</name>
    <name type="synonym">Sertularia neritina</name>
    <dbReference type="NCBI Taxonomy" id="10212"/>
    <lineage>
        <taxon>Eukaryota</taxon>
        <taxon>Metazoa</taxon>
        <taxon>Spiralia</taxon>
        <taxon>Lophotrochozoa</taxon>
        <taxon>Bryozoa</taxon>
        <taxon>Gymnolaemata</taxon>
        <taxon>Cheilostomatida</taxon>
        <taxon>Flustrina</taxon>
        <taxon>Buguloidea</taxon>
        <taxon>Bugulidae</taxon>
        <taxon>Bugula</taxon>
    </lineage>
</organism>
<dbReference type="PROSITE" id="PS51293">
    <property type="entry name" value="SANT"/>
    <property type="match status" value="1"/>
</dbReference>
<evidence type="ECO:0000259" key="8">
    <source>
        <dbReference type="PROSITE" id="PS51293"/>
    </source>
</evidence>
<dbReference type="CDD" id="cd02335">
    <property type="entry name" value="ZZ_ADA2"/>
    <property type="match status" value="1"/>
</dbReference>
<keyword evidence="10" id="KW-1185">Reference proteome</keyword>
<dbReference type="GO" id="GO:0008270">
    <property type="term" value="F:zinc ion binding"/>
    <property type="evidence" value="ECO:0007669"/>
    <property type="project" value="UniProtKB-KW"/>
</dbReference>
<evidence type="ECO:0000256" key="1">
    <source>
        <dbReference type="ARBA" id="ARBA00022723"/>
    </source>
</evidence>
<dbReference type="Pfam" id="PF00249">
    <property type="entry name" value="Myb_DNA-binding"/>
    <property type="match status" value="1"/>
</dbReference>
<dbReference type="SUPFAM" id="SSF57850">
    <property type="entry name" value="RING/U-box"/>
    <property type="match status" value="1"/>
</dbReference>
<feature type="compositionally biased region" description="Basic and acidic residues" evidence="5">
    <location>
        <begin position="364"/>
        <end position="381"/>
    </location>
</feature>
<evidence type="ECO:0000259" key="7">
    <source>
        <dbReference type="PROSITE" id="PS50135"/>
    </source>
</evidence>
<dbReference type="GO" id="GO:0006338">
    <property type="term" value="P:chromatin remodeling"/>
    <property type="evidence" value="ECO:0007669"/>
    <property type="project" value="TreeGrafter"/>
</dbReference>
<gene>
    <name evidence="9" type="ORF">EB796_010958</name>
</gene>
<accession>A0A7J7JXM9</accession>
<evidence type="ECO:0000256" key="2">
    <source>
        <dbReference type="ARBA" id="ARBA00022771"/>
    </source>
</evidence>
<dbReference type="Pfam" id="PF25299">
    <property type="entry name" value="ZZ_ADA2"/>
    <property type="match status" value="1"/>
</dbReference>
<dbReference type="GO" id="GO:0003682">
    <property type="term" value="F:chromatin binding"/>
    <property type="evidence" value="ECO:0007669"/>
    <property type="project" value="TreeGrafter"/>
</dbReference>
<keyword evidence="2 4" id="KW-0863">Zinc-finger</keyword>
<dbReference type="GO" id="GO:0070461">
    <property type="term" value="C:SAGA-type complex"/>
    <property type="evidence" value="ECO:0007669"/>
    <property type="project" value="TreeGrafter"/>
</dbReference>
<dbReference type="InterPro" id="IPR043145">
    <property type="entry name" value="Znf_ZZ_sf"/>
</dbReference>
<reference evidence="9" key="1">
    <citation type="submission" date="2020-06" db="EMBL/GenBank/DDBJ databases">
        <title>Draft genome of Bugula neritina, a colonial animal packing powerful symbionts and potential medicines.</title>
        <authorList>
            <person name="Rayko M."/>
        </authorList>
    </citation>
    <scope>NUCLEOTIDE SEQUENCE [LARGE SCALE GENOMIC DNA]</scope>
    <source>
        <strain evidence="9">Kwan_BN1</strain>
    </source>
</reference>
<feature type="domain" description="Myb-like" evidence="6">
    <location>
        <begin position="65"/>
        <end position="109"/>
    </location>
</feature>
<feature type="region of interest" description="Disordered" evidence="5">
    <location>
        <begin position="297"/>
        <end position="404"/>
    </location>
</feature>
<dbReference type="SMART" id="SM00717">
    <property type="entry name" value="SANT"/>
    <property type="match status" value="1"/>
</dbReference>
<dbReference type="InterPro" id="IPR041983">
    <property type="entry name" value="ADA2-like_ZZ"/>
</dbReference>
<sequence length="404" mass="46326">MDFKCVYCQCIITSVRIKCNVCIDYELCLECYSCGAESGHHKADHDYEPLNDGFQPLFSTTDSRNWKASEELAMVDGIEQYGLGNWEAVSCKVQNKSALEVKDHYKRHYVSGNIGNSTRVRSRKYKVTDHTGPVEGPLSPTLMAPLPPLNLSVPEARELGFLPLRDDFEREWDNDAESVLSSAIIHHTDEEVDMAYKLSLVSMYRLRLRERQLRKKVARDYNLVNAYAASFKKGQTSAKRKGAKDYKEFQEKMKKFSQFMTLHEQEKFHNSIKKEKQLKSRIKELMKYRRNGISSLQDAEEFEQELSRREKSKDLAKKDRRGPPSVPASNNCSSVEGSSNRVTTSLLHLTTPKRSQYSNTSSDLHNDSKSIKEEKSSPDKKSRNHTNFLKSDTFKDILAEKSPP</sequence>
<dbReference type="PROSITE" id="PS50090">
    <property type="entry name" value="MYB_LIKE"/>
    <property type="match status" value="1"/>
</dbReference>
<dbReference type="InterPro" id="IPR000433">
    <property type="entry name" value="Znf_ZZ"/>
</dbReference>
<name>A0A7J7JXM9_BUGNE</name>
<dbReference type="CDD" id="cd00167">
    <property type="entry name" value="SANT"/>
    <property type="match status" value="1"/>
</dbReference>
<dbReference type="InterPro" id="IPR009057">
    <property type="entry name" value="Homeodomain-like_sf"/>
</dbReference>
<evidence type="ECO:0000256" key="4">
    <source>
        <dbReference type="PROSITE-ProRule" id="PRU00228"/>
    </source>
</evidence>
<dbReference type="OrthoDB" id="270417at2759"/>
<feature type="domain" description="SANT" evidence="8">
    <location>
        <begin position="61"/>
        <end position="113"/>
    </location>
</feature>
<dbReference type="Proteomes" id="UP000593567">
    <property type="component" value="Unassembled WGS sequence"/>
</dbReference>
<dbReference type="GO" id="GO:0006357">
    <property type="term" value="P:regulation of transcription by RNA polymerase II"/>
    <property type="evidence" value="ECO:0007669"/>
    <property type="project" value="TreeGrafter"/>
</dbReference>
<dbReference type="InterPro" id="IPR055141">
    <property type="entry name" value="TADA2A_B-like_dom"/>
</dbReference>
<feature type="domain" description="ZZ-type" evidence="7">
    <location>
        <begin position="1"/>
        <end position="55"/>
    </location>
</feature>
<dbReference type="PROSITE" id="PS50135">
    <property type="entry name" value="ZF_ZZ_2"/>
    <property type="match status" value="1"/>
</dbReference>
<dbReference type="SUPFAM" id="SSF46689">
    <property type="entry name" value="Homeodomain-like"/>
    <property type="match status" value="1"/>
</dbReference>
<keyword evidence="1" id="KW-0479">Metal-binding</keyword>
<feature type="compositionally biased region" description="Basic and acidic residues" evidence="5">
    <location>
        <begin position="392"/>
        <end position="404"/>
    </location>
</feature>
<evidence type="ECO:0000256" key="5">
    <source>
        <dbReference type="SAM" id="MobiDB-lite"/>
    </source>
</evidence>
<dbReference type="GO" id="GO:0003713">
    <property type="term" value="F:transcription coactivator activity"/>
    <property type="evidence" value="ECO:0007669"/>
    <property type="project" value="TreeGrafter"/>
</dbReference>
<dbReference type="Gene3D" id="3.30.60.90">
    <property type="match status" value="1"/>
</dbReference>